<proteinExistence type="predicted"/>
<organism evidence="1 2">
    <name type="scientific">Catellatospora bangladeshensis</name>
    <dbReference type="NCBI Taxonomy" id="310355"/>
    <lineage>
        <taxon>Bacteria</taxon>
        <taxon>Bacillati</taxon>
        <taxon>Actinomycetota</taxon>
        <taxon>Actinomycetes</taxon>
        <taxon>Micromonosporales</taxon>
        <taxon>Micromonosporaceae</taxon>
        <taxon>Catellatospora</taxon>
    </lineage>
</organism>
<name>A0A8J3JF67_9ACTN</name>
<dbReference type="EMBL" id="BONF01000028">
    <property type="protein sequence ID" value="GIF83406.1"/>
    <property type="molecule type" value="Genomic_DNA"/>
</dbReference>
<reference evidence="1 2" key="1">
    <citation type="submission" date="2021-01" db="EMBL/GenBank/DDBJ databases">
        <title>Whole genome shotgun sequence of Catellatospora bangladeshensis NBRC 107357.</title>
        <authorList>
            <person name="Komaki H."/>
            <person name="Tamura T."/>
        </authorList>
    </citation>
    <scope>NUCLEOTIDE SEQUENCE [LARGE SCALE GENOMIC DNA]</scope>
    <source>
        <strain evidence="1 2">NBRC 107357</strain>
    </source>
</reference>
<dbReference type="Proteomes" id="UP000601223">
    <property type="component" value="Unassembled WGS sequence"/>
</dbReference>
<evidence type="ECO:0000313" key="1">
    <source>
        <dbReference type="EMBL" id="GIF83406.1"/>
    </source>
</evidence>
<evidence type="ECO:0000313" key="2">
    <source>
        <dbReference type="Proteomes" id="UP000601223"/>
    </source>
</evidence>
<accession>A0A8J3JF67</accession>
<protein>
    <submittedName>
        <fullName evidence="1">Uncharacterized protein</fullName>
    </submittedName>
</protein>
<keyword evidence="2" id="KW-1185">Reference proteome</keyword>
<gene>
    <name evidence="1" type="ORF">Cba03nite_47550</name>
</gene>
<dbReference type="AlphaFoldDB" id="A0A8J3JF67"/>
<sequence length="78" mass="8357">MHLSFTNVDDSRRCYGRGSRRRVGEITCLVPKATTGRLPGRGAALRQALGTGYWYDTNTGDGSTAKVCFGENVGLSSS</sequence>
<comment type="caution">
    <text evidence="1">The sequence shown here is derived from an EMBL/GenBank/DDBJ whole genome shotgun (WGS) entry which is preliminary data.</text>
</comment>